<dbReference type="AlphaFoldDB" id="A0A0A8KYT1"/>
<dbReference type="Pfam" id="PF00153">
    <property type="entry name" value="Mito_carr"/>
    <property type="match status" value="3"/>
</dbReference>
<reference evidence="12 13" key="1">
    <citation type="submission" date="2014-03" db="EMBL/GenBank/DDBJ databases">
        <title>The genome of Kluyveromyces dobzhanskii.</title>
        <authorList>
            <person name="Nystedt B."/>
            <person name="Astrom S."/>
        </authorList>
    </citation>
    <scope>NUCLEOTIDE SEQUENCE [LARGE SCALE GENOMIC DNA]</scope>
    <source>
        <strain evidence="12 13">CBS 2104</strain>
    </source>
</reference>
<name>A0A0A8KYT1_9SACH</name>
<gene>
    <name evidence="12" type="ORF">KLDO_g34</name>
</gene>
<keyword evidence="13" id="KW-1185">Reference proteome</keyword>
<feature type="compositionally biased region" description="Polar residues" evidence="11">
    <location>
        <begin position="157"/>
        <end position="170"/>
    </location>
</feature>
<keyword evidence="8 9" id="KW-0472">Membrane</keyword>
<feature type="compositionally biased region" description="Basic and acidic residues" evidence="11">
    <location>
        <begin position="143"/>
        <end position="156"/>
    </location>
</feature>
<keyword evidence="3 10" id="KW-0813">Transport</keyword>
<sequence>MPDSNSSLYSNLVAGSAAAVFQTTMSHPFEFLKTGQQLHRSLPNSGSFNMFHHVKSYFAGCSALNIGILLKTTTRFATFEKACELMKNPENPEAPIGGMRLLAAGSITGFMESMLIIPFESIKTRMIENAVILSNRYQEDAEIEKQNKAKSLDKTKSPSLKGTELKQTARPTLHKQVNKNVNPRYEKFLYYEKHPSTNIVTTVREMMQTRGFSSFFQGSMPTIFRQVGNGAIRFTTYTTLKQMISPNKPLKEYYAFGIGLFSSCAVVGMTQPIDVIKTRMQSKYTSSLYKNSLNCAYRTFIEEGITSFWKGWVPRLFKVGLSGGVSFGVYQYVENLMLSMQYQRSLGHD</sequence>
<evidence type="ECO:0000256" key="10">
    <source>
        <dbReference type="RuleBase" id="RU000488"/>
    </source>
</evidence>
<dbReference type="OrthoDB" id="44467at2759"/>
<dbReference type="PANTHER" id="PTHR45788:SF5">
    <property type="entry name" value="AFR253WP"/>
    <property type="match status" value="1"/>
</dbReference>
<comment type="caution">
    <text evidence="12">The sequence shown here is derived from an EMBL/GenBank/DDBJ whole genome shotgun (WGS) entry which is preliminary data.</text>
</comment>
<keyword evidence="5" id="KW-0677">Repeat</keyword>
<keyword evidence="7" id="KW-0496">Mitochondrion</keyword>
<evidence type="ECO:0000256" key="8">
    <source>
        <dbReference type="ARBA" id="ARBA00023136"/>
    </source>
</evidence>
<evidence type="ECO:0000256" key="3">
    <source>
        <dbReference type="ARBA" id="ARBA00022448"/>
    </source>
</evidence>
<evidence type="ECO:0000256" key="6">
    <source>
        <dbReference type="ARBA" id="ARBA00022989"/>
    </source>
</evidence>
<evidence type="ECO:0000256" key="4">
    <source>
        <dbReference type="ARBA" id="ARBA00022692"/>
    </source>
</evidence>
<accession>A0A0A8KYT1</accession>
<dbReference type="InterPro" id="IPR049563">
    <property type="entry name" value="TXTP-like"/>
</dbReference>
<dbReference type="InterPro" id="IPR023395">
    <property type="entry name" value="MCP_dom_sf"/>
</dbReference>
<dbReference type="Proteomes" id="UP000031516">
    <property type="component" value="Unassembled WGS sequence"/>
</dbReference>
<organism evidence="12 13">
    <name type="scientific">Kluyveromyces dobzhanskii CBS 2104</name>
    <dbReference type="NCBI Taxonomy" id="1427455"/>
    <lineage>
        <taxon>Eukaryota</taxon>
        <taxon>Fungi</taxon>
        <taxon>Dikarya</taxon>
        <taxon>Ascomycota</taxon>
        <taxon>Saccharomycotina</taxon>
        <taxon>Saccharomycetes</taxon>
        <taxon>Saccharomycetales</taxon>
        <taxon>Saccharomycetaceae</taxon>
        <taxon>Kluyveromyces</taxon>
    </lineage>
</organism>
<protein>
    <submittedName>
        <fullName evidence="12">WGS project CCBQ000000000 data, contig 00028</fullName>
    </submittedName>
</protein>
<dbReference type="EMBL" id="CCBQ010000001">
    <property type="protein sequence ID" value="CDO91700.1"/>
    <property type="molecule type" value="Genomic_DNA"/>
</dbReference>
<proteinExistence type="inferred from homology"/>
<evidence type="ECO:0000313" key="12">
    <source>
        <dbReference type="EMBL" id="CDO91700.1"/>
    </source>
</evidence>
<evidence type="ECO:0000256" key="5">
    <source>
        <dbReference type="ARBA" id="ARBA00022737"/>
    </source>
</evidence>
<dbReference type="PROSITE" id="PS50920">
    <property type="entry name" value="SOLCAR"/>
    <property type="match status" value="2"/>
</dbReference>
<dbReference type="InterPro" id="IPR018108">
    <property type="entry name" value="MCP_transmembrane"/>
</dbReference>
<dbReference type="SUPFAM" id="SSF103506">
    <property type="entry name" value="Mitochondrial carrier"/>
    <property type="match status" value="1"/>
</dbReference>
<evidence type="ECO:0000313" key="13">
    <source>
        <dbReference type="Proteomes" id="UP000031516"/>
    </source>
</evidence>
<feature type="region of interest" description="Disordered" evidence="11">
    <location>
        <begin position="143"/>
        <end position="177"/>
    </location>
</feature>
<evidence type="ECO:0000256" key="2">
    <source>
        <dbReference type="ARBA" id="ARBA00006375"/>
    </source>
</evidence>
<evidence type="ECO:0000256" key="9">
    <source>
        <dbReference type="PROSITE-ProRule" id="PRU00282"/>
    </source>
</evidence>
<feature type="repeat" description="Solcar" evidence="9">
    <location>
        <begin position="96"/>
        <end position="243"/>
    </location>
</feature>
<dbReference type="Gene3D" id="1.50.40.10">
    <property type="entry name" value="Mitochondrial carrier domain"/>
    <property type="match status" value="1"/>
</dbReference>
<keyword evidence="6" id="KW-1133">Transmembrane helix</keyword>
<feature type="repeat" description="Solcar" evidence="9">
    <location>
        <begin position="251"/>
        <end position="336"/>
    </location>
</feature>
<evidence type="ECO:0000256" key="7">
    <source>
        <dbReference type="ARBA" id="ARBA00023128"/>
    </source>
</evidence>
<keyword evidence="4 9" id="KW-0812">Transmembrane</keyword>
<evidence type="ECO:0000256" key="11">
    <source>
        <dbReference type="SAM" id="MobiDB-lite"/>
    </source>
</evidence>
<dbReference type="GO" id="GO:0031966">
    <property type="term" value="C:mitochondrial membrane"/>
    <property type="evidence" value="ECO:0007669"/>
    <property type="project" value="UniProtKB-SubCell"/>
</dbReference>
<dbReference type="GO" id="GO:0006843">
    <property type="term" value="P:mitochondrial citrate transmembrane transport"/>
    <property type="evidence" value="ECO:0007669"/>
    <property type="project" value="TreeGrafter"/>
</dbReference>
<dbReference type="GO" id="GO:0071913">
    <property type="term" value="F:citrate secondary active transmembrane transporter activity"/>
    <property type="evidence" value="ECO:0007669"/>
    <property type="project" value="TreeGrafter"/>
</dbReference>
<comment type="similarity">
    <text evidence="2 10">Belongs to the mitochondrial carrier (TC 2.A.29) family.</text>
</comment>
<evidence type="ECO:0000256" key="1">
    <source>
        <dbReference type="ARBA" id="ARBA00004225"/>
    </source>
</evidence>
<dbReference type="PANTHER" id="PTHR45788">
    <property type="entry name" value="SUCCINATE/FUMARATE MITOCHONDRIAL TRANSPORTER-RELATED"/>
    <property type="match status" value="1"/>
</dbReference>
<comment type="subcellular location">
    <subcellularLocation>
        <location evidence="1">Mitochondrion membrane</location>
        <topology evidence="1">Multi-pass membrane protein</topology>
    </subcellularLocation>
</comment>